<protein>
    <recommendedName>
        <fullName evidence="3">DUF1488 domain-containing protein</fullName>
    </recommendedName>
</protein>
<evidence type="ECO:0000313" key="1">
    <source>
        <dbReference type="EMBL" id="KHJ53925.1"/>
    </source>
</evidence>
<name>A0A0B1Q513_9HYPH</name>
<sequence length="91" mass="10512">MTLEFLNPSRSFDEVRNAIRFIGHDGMFEVPFFVEVEALARSPAELRSTEVSEEMYLSTFDATRSSIHDVAREAYSHRRQTSYTLTAADFR</sequence>
<accession>A0A0B1Q513</accession>
<dbReference type="InterPro" id="IPR009962">
    <property type="entry name" value="DUF1488"/>
</dbReference>
<proteinExistence type="predicted"/>
<gene>
    <name evidence="1" type="ORF">LA66_15205</name>
</gene>
<reference evidence="1 2" key="1">
    <citation type="submission" date="2014-09" db="EMBL/GenBank/DDBJ databases">
        <title>Isolation and characterization of Aurantimonas altamirensis ON-56566 from clinical sample following a dog bite.</title>
        <authorList>
            <person name="Eshaghi A."/>
            <person name="Li A."/>
            <person name="Shahinas D."/>
            <person name="Bahn P."/>
            <person name="Kus J.V."/>
            <person name="Patel S.N."/>
        </authorList>
    </citation>
    <scope>NUCLEOTIDE SEQUENCE [LARGE SCALE GENOMIC DNA]</scope>
    <source>
        <strain evidence="1 2">ON-56566</strain>
    </source>
</reference>
<dbReference type="STRING" id="370622.LA66_15205"/>
<evidence type="ECO:0008006" key="3">
    <source>
        <dbReference type="Google" id="ProtNLM"/>
    </source>
</evidence>
<dbReference type="OrthoDB" id="7360668at2"/>
<dbReference type="EMBL" id="JRFJ01000004">
    <property type="protein sequence ID" value="KHJ53925.1"/>
    <property type="molecule type" value="Genomic_DNA"/>
</dbReference>
<dbReference type="Pfam" id="PF07369">
    <property type="entry name" value="DUF1488"/>
    <property type="match status" value="1"/>
</dbReference>
<evidence type="ECO:0000313" key="2">
    <source>
        <dbReference type="Proteomes" id="UP000030826"/>
    </source>
</evidence>
<organism evidence="1 2">
    <name type="scientific">Aureimonas altamirensis</name>
    <dbReference type="NCBI Taxonomy" id="370622"/>
    <lineage>
        <taxon>Bacteria</taxon>
        <taxon>Pseudomonadati</taxon>
        <taxon>Pseudomonadota</taxon>
        <taxon>Alphaproteobacteria</taxon>
        <taxon>Hyphomicrobiales</taxon>
        <taxon>Aurantimonadaceae</taxon>
        <taxon>Aureimonas</taxon>
    </lineage>
</organism>
<dbReference type="Proteomes" id="UP000030826">
    <property type="component" value="Unassembled WGS sequence"/>
</dbReference>
<dbReference type="AlphaFoldDB" id="A0A0B1Q513"/>
<dbReference type="RefSeq" id="WP_009452373.1">
    <property type="nucleotide sequence ID" value="NZ_BBWQ01000022.1"/>
</dbReference>
<comment type="caution">
    <text evidence="1">The sequence shown here is derived from an EMBL/GenBank/DDBJ whole genome shotgun (WGS) entry which is preliminary data.</text>
</comment>